<keyword evidence="4" id="KW-1185">Reference proteome</keyword>
<dbReference type="EC" id="3.4.24.-" evidence="3"/>
<evidence type="ECO:0000313" key="4">
    <source>
        <dbReference type="Proteomes" id="UP001239462"/>
    </source>
</evidence>
<dbReference type="EMBL" id="JASZZN010000003">
    <property type="protein sequence ID" value="MDM4014938.1"/>
    <property type="molecule type" value="Genomic_DNA"/>
</dbReference>
<reference evidence="3 4" key="1">
    <citation type="submission" date="2023-06" db="EMBL/GenBank/DDBJ databases">
        <title>Roseiconus lacunae JC819 isolated from Gulf of Mannar region, Tamil Nadu.</title>
        <authorList>
            <person name="Pk S."/>
            <person name="Ch S."/>
            <person name="Ch V.R."/>
        </authorList>
    </citation>
    <scope>NUCLEOTIDE SEQUENCE [LARGE SCALE GENOMIC DNA]</scope>
    <source>
        <strain evidence="3 4">JC819</strain>
    </source>
</reference>
<accession>A0ABT7PEK9</accession>
<dbReference type="Pfam" id="PF18894">
    <property type="entry name" value="PhageMetallopep"/>
    <property type="match status" value="1"/>
</dbReference>
<dbReference type="GO" id="GO:0016787">
    <property type="term" value="F:hydrolase activity"/>
    <property type="evidence" value="ECO:0007669"/>
    <property type="project" value="UniProtKB-KW"/>
</dbReference>
<proteinExistence type="predicted"/>
<evidence type="ECO:0000256" key="1">
    <source>
        <dbReference type="SAM" id="MobiDB-lite"/>
    </source>
</evidence>
<protein>
    <submittedName>
        <fullName evidence="3">Metallopeptidase</fullName>
        <ecNumber evidence="3">3.4.24.-</ecNumber>
    </submittedName>
</protein>
<sequence length="209" mass="24086">MAARFERAPERLRELMNRVMKQFHGHLDDLELKVDLLLAFGPTDEDGELTGEAITVGGYQAAACVRVVNLRDRTKGMGDAEIQVDGDHWDEWTDRQIMALLDHELSHLEPVFDRDGDVKRDDLERPRLKIALHDRQFGWFDSVARRWGSDSWESMQVRGLVTDWRFTEVYLPGFDPIAEYGRDRPEPEERAEFQLELDDESKAADSLGG</sequence>
<dbReference type="InterPro" id="IPR043998">
    <property type="entry name" value="Put_Metallopep"/>
</dbReference>
<feature type="domain" description="Putative phage metallopeptidase" evidence="2">
    <location>
        <begin position="4"/>
        <end position="155"/>
    </location>
</feature>
<dbReference type="RefSeq" id="WP_230775120.1">
    <property type="nucleotide sequence ID" value="NZ_JAJMQV010000063.1"/>
</dbReference>
<organism evidence="3 4">
    <name type="scientific">Roseiconus lacunae</name>
    <dbReference type="NCBI Taxonomy" id="2605694"/>
    <lineage>
        <taxon>Bacteria</taxon>
        <taxon>Pseudomonadati</taxon>
        <taxon>Planctomycetota</taxon>
        <taxon>Planctomycetia</taxon>
        <taxon>Pirellulales</taxon>
        <taxon>Pirellulaceae</taxon>
        <taxon>Roseiconus</taxon>
    </lineage>
</organism>
<evidence type="ECO:0000313" key="3">
    <source>
        <dbReference type="EMBL" id="MDM4014938.1"/>
    </source>
</evidence>
<name>A0ABT7PEK9_9BACT</name>
<evidence type="ECO:0000259" key="2">
    <source>
        <dbReference type="Pfam" id="PF18894"/>
    </source>
</evidence>
<feature type="compositionally biased region" description="Basic and acidic residues" evidence="1">
    <location>
        <begin position="180"/>
        <end position="193"/>
    </location>
</feature>
<gene>
    <name evidence="3" type="ORF">QTN89_05825</name>
</gene>
<dbReference type="Proteomes" id="UP001239462">
    <property type="component" value="Unassembled WGS sequence"/>
</dbReference>
<keyword evidence="3" id="KW-0378">Hydrolase</keyword>
<feature type="region of interest" description="Disordered" evidence="1">
    <location>
        <begin position="180"/>
        <end position="209"/>
    </location>
</feature>
<comment type="caution">
    <text evidence="3">The sequence shown here is derived from an EMBL/GenBank/DDBJ whole genome shotgun (WGS) entry which is preliminary data.</text>
</comment>